<feature type="compositionally biased region" description="Basic and acidic residues" evidence="1">
    <location>
        <begin position="129"/>
        <end position="144"/>
    </location>
</feature>
<dbReference type="OrthoDB" id="515654at2759"/>
<gene>
    <name evidence="2" type="ORF">CHLNCDRAFT_141166</name>
</gene>
<feature type="compositionally biased region" description="Pro residues" evidence="1">
    <location>
        <begin position="382"/>
        <end position="393"/>
    </location>
</feature>
<evidence type="ECO:0008006" key="4">
    <source>
        <dbReference type="Google" id="ProtNLM"/>
    </source>
</evidence>
<feature type="compositionally biased region" description="Low complexity" evidence="1">
    <location>
        <begin position="204"/>
        <end position="237"/>
    </location>
</feature>
<feature type="region of interest" description="Disordered" evidence="1">
    <location>
        <begin position="106"/>
        <end position="159"/>
    </location>
</feature>
<feature type="compositionally biased region" description="Low complexity" evidence="1">
    <location>
        <begin position="316"/>
        <end position="336"/>
    </location>
</feature>
<dbReference type="KEGG" id="cvr:CHLNCDRAFT_141166"/>
<feature type="compositionally biased region" description="Low complexity" evidence="1">
    <location>
        <begin position="359"/>
        <end position="381"/>
    </location>
</feature>
<protein>
    <recommendedName>
        <fullName evidence="4">UBA domain-containing protein</fullName>
    </recommendedName>
</protein>
<dbReference type="AlphaFoldDB" id="E1ZS82"/>
<dbReference type="OMA" id="KSMRCER"/>
<dbReference type="RefSeq" id="XP_005843305.1">
    <property type="nucleotide sequence ID" value="XM_005843243.1"/>
</dbReference>
<dbReference type="InParanoid" id="E1ZS82"/>
<evidence type="ECO:0000256" key="1">
    <source>
        <dbReference type="SAM" id="MobiDB-lite"/>
    </source>
</evidence>
<dbReference type="STRING" id="554065.E1ZS82"/>
<keyword evidence="3" id="KW-1185">Reference proteome</keyword>
<feature type="compositionally biased region" description="Low complexity" evidence="1">
    <location>
        <begin position="258"/>
        <end position="309"/>
    </location>
</feature>
<reference evidence="2 3" key="1">
    <citation type="journal article" date="2010" name="Plant Cell">
        <title>The Chlorella variabilis NC64A genome reveals adaptation to photosymbiosis, coevolution with viruses, and cryptic sex.</title>
        <authorList>
            <person name="Blanc G."/>
            <person name="Duncan G."/>
            <person name="Agarkova I."/>
            <person name="Borodovsky M."/>
            <person name="Gurnon J."/>
            <person name="Kuo A."/>
            <person name="Lindquist E."/>
            <person name="Lucas S."/>
            <person name="Pangilinan J."/>
            <person name="Polle J."/>
            <person name="Salamov A."/>
            <person name="Terry A."/>
            <person name="Yamada T."/>
            <person name="Dunigan D.D."/>
            <person name="Grigoriev I.V."/>
            <person name="Claverie J.M."/>
            <person name="Van Etten J.L."/>
        </authorList>
    </citation>
    <scope>NUCLEOTIDE SEQUENCE [LARGE SCALE GENOMIC DNA]</scope>
    <source>
        <strain evidence="2 3">NC64A</strain>
    </source>
</reference>
<feature type="compositionally biased region" description="Low complexity" evidence="1">
    <location>
        <begin position="643"/>
        <end position="658"/>
    </location>
</feature>
<feature type="compositionally biased region" description="Low complexity" evidence="1">
    <location>
        <begin position="437"/>
        <end position="478"/>
    </location>
</feature>
<feature type="compositionally biased region" description="Basic and acidic residues" evidence="1">
    <location>
        <begin position="241"/>
        <end position="253"/>
    </location>
</feature>
<proteinExistence type="predicted"/>
<name>E1ZS82_CHLVA</name>
<evidence type="ECO:0000313" key="2">
    <source>
        <dbReference type="EMBL" id="EFN51203.1"/>
    </source>
</evidence>
<evidence type="ECO:0000313" key="3">
    <source>
        <dbReference type="Proteomes" id="UP000008141"/>
    </source>
</evidence>
<dbReference type="PANTHER" id="PTHR45725:SF18">
    <property type="entry name" value="ORC1-LIKE AAA ATPASE DOMAIN-CONTAINING PROTEIN"/>
    <property type="match status" value="1"/>
</dbReference>
<dbReference type="EMBL" id="GL433866">
    <property type="protein sequence ID" value="EFN51203.1"/>
    <property type="molecule type" value="Genomic_DNA"/>
</dbReference>
<sequence length="891" mass="87199">MAFKASGLAGTAKLHDLTSSSSKLVCDLCGDEVDSEVADAVALDCSFAQCDPESSCYHAHCLERFLKSMRCERNRKIGFPCPRGCGKGTKFKEACRGKILKSHPVSIRSEANKKRRQAELEQLAQQTAARDKDKPSRKKDEEPKAAAGKAGKGKEKGKAAAKPAVIKALNVANTAITSAAPPKTQAQLQKEQLAAAAKNLKSQILARSSSTASSASSTTATAAAAAAASSGRLSAAGSAGGKREVKTLDEYMAERTGASSAALDRSSSLSSSAAPAASAWGKSRASSASSLEAPELAEAAAAAAAAAPAAAPPAAPSLSSEEAFPPPAASAAAAGPGKPPRPHGAAAAAAPAPAPAPAPAAAQPQGAWAHKPSVAAAAASAAPPPPPPRPPAAAPAAAGARGRGTAAAVVVAALPVEDGKLSRTQRKNQRRAEKKAAAAAAADAAASSPPDAASASPADSLPTSPQAQGGAASARERSAFAAAEEAAGLDGSGGLAACGEAFERCMQALVQHKLQHQVEQLAAVGFPPSVALAAVQQHGGSLEGALVALIEQATGVQDSMHGLGRAVLAAPAEVDLTEELHLMQELQARYGLPPGAVELLAVEQQGDLASLAASLAQQQQQALLALPFHGGAHARFPAQHQHSSLAAPELPAEPLSPGASTSGLGGGGLFGTLAPSPAGSGQSYSADSWGQSCYSAFGFGGFAEAALSAVRDTAGQACGVGTPTSGDHPSPAGAAGIWGGNPSPLAAAAGGGGGAYGGSDDLQLLSLLGASDAAAPGPSSGGGAAAAASSSGFGLLGSFNALQPSSSSSQPAFHSGPLASATGSASFLPGLPIGSSLLQQQQLPSAGWGSSEGLAQPQQPLSGLPLWSAGGGLGAASGVGAATDNLGLLVR</sequence>
<dbReference type="PANTHER" id="PTHR45725">
    <property type="entry name" value="FORMIN HOMOLOGY 2 FAMILY MEMBER"/>
    <property type="match status" value="1"/>
</dbReference>
<feature type="region of interest" description="Disordered" evidence="1">
    <location>
        <begin position="421"/>
        <end position="478"/>
    </location>
</feature>
<dbReference type="GeneID" id="17350679"/>
<accession>E1ZS82</accession>
<dbReference type="InterPro" id="IPR051425">
    <property type="entry name" value="Formin_Homology"/>
</dbReference>
<dbReference type="eggNOG" id="ENOG502R30E">
    <property type="taxonomic scope" value="Eukaryota"/>
</dbReference>
<feature type="region of interest" description="Disordered" evidence="1">
    <location>
        <begin position="204"/>
        <end position="405"/>
    </location>
</feature>
<feature type="compositionally biased region" description="Low complexity" evidence="1">
    <location>
        <begin position="394"/>
        <end position="405"/>
    </location>
</feature>
<dbReference type="Proteomes" id="UP000008141">
    <property type="component" value="Unassembled WGS sequence"/>
</dbReference>
<feature type="region of interest" description="Disordered" evidence="1">
    <location>
        <begin position="639"/>
        <end position="658"/>
    </location>
</feature>
<organism evidence="3">
    <name type="scientific">Chlorella variabilis</name>
    <name type="common">Green alga</name>
    <dbReference type="NCBI Taxonomy" id="554065"/>
    <lineage>
        <taxon>Eukaryota</taxon>
        <taxon>Viridiplantae</taxon>
        <taxon>Chlorophyta</taxon>
        <taxon>core chlorophytes</taxon>
        <taxon>Trebouxiophyceae</taxon>
        <taxon>Chlorellales</taxon>
        <taxon>Chlorellaceae</taxon>
        <taxon>Chlorella clade</taxon>
        <taxon>Chlorella</taxon>
    </lineage>
</organism>